<sequence length="270" mass="30059">MGNSSEKMKKLNELLTGMGSIVVAFSGGVDSSFLAAAALRAVGEKAIAITAFSETLPESEKKEAIEIAKKIGIKHILLNISELNSPDFVENNNQRCYYCKQERFSVLVDWAKKNDYNWVLDGSNVDDLSDYRPGIKAVEELEHVRSPLVEAGLTKKDIREISKEWNLQTWNKLSAACLSSRVVYGLSITAERLSQIEKAEELVKKFCPGQVRVRHHGDIARIEVSPENIERITVPEIAKQIEQGLKQIGFTYVAVDLSGYRSGSMNEVLV</sequence>
<evidence type="ECO:0000259" key="2">
    <source>
        <dbReference type="Pfam" id="PF02540"/>
    </source>
</evidence>
<dbReference type="InterPro" id="IPR052188">
    <property type="entry name" value="Ni-pincer_cofactor_biosynth"/>
</dbReference>
<dbReference type="Proteomes" id="UP000199520">
    <property type="component" value="Unassembled WGS sequence"/>
</dbReference>
<accession>A0A1I4PK78</accession>
<feature type="active site" description="Nucleophile and sulfur donor" evidence="1">
    <location>
        <position position="177"/>
    </location>
</feature>
<evidence type="ECO:0000256" key="1">
    <source>
        <dbReference type="PIRSR" id="PIRSR006661-1"/>
    </source>
</evidence>
<protein>
    <recommendedName>
        <fullName evidence="2">NAD/GMP synthase domain-containing protein</fullName>
    </recommendedName>
</protein>
<dbReference type="SUPFAM" id="SSF52402">
    <property type="entry name" value="Adenine nucleotide alpha hydrolases-like"/>
    <property type="match status" value="1"/>
</dbReference>
<dbReference type="GO" id="GO:0016783">
    <property type="term" value="F:sulfurtransferase activity"/>
    <property type="evidence" value="ECO:0007669"/>
    <property type="project" value="InterPro"/>
</dbReference>
<dbReference type="PANTHER" id="PTHR43169">
    <property type="entry name" value="EXSB FAMILY PROTEIN"/>
    <property type="match status" value="1"/>
</dbReference>
<dbReference type="AlphaFoldDB" id="A0A1I4PK78"/>
<dbReference type="PIRSF" id="PIRSF006661">
    <property type="entry name" value="PP-lp_UCP006661"/>
    <property type="match status" value="1"/>
</dbReference>
<keyword evidence="4" id="KW-1185">Reference proteome</keyword>
<dbReference type="InterPro" id="IPR022310">
    <property type="entry name" value="NAD/GMP_synthase"/>
</dbReference>
<dbReference type="CDD" id="cd01990">
    <property type="entry name" value="LarE-like"/>
    <property type="match status" value="1"/>
</dbReference>
<dbReference type="InterPro" id="IPR005232">
    <property type="entry name" value="LarE"/>
</dbReference>
<gene>
    <name evidence="3" type="ORF">SAMN04490355_106523</name>
</gene>
<dbReference type="NCBIfam" id="TIGR00268">
    <property type="entry name" value="ATP-dependent sacrificial sulfur transferase LarE"/>
    <property type="match status" value="1"/>
</dbReference>
<dbReference type="OrthoDB" id="9776919at2"/>
<evidence type="ECO:0000313" key="3">
    <source>
        <dbReference type="EMBL" id="SFM27976.1"/>
    </source>
</evidence>
<dbReference type="STRING" id="1123291.SAMN04490355_106523"/>
<reference evidence="4" key="1">
    <citation type="submission" date="2016-10" db="EMBL/GenBank/DDBJ databases">
        <authorList>
            <person name="Varghese N."/>
            <person name="Submissions S."/>
        </authorList>
    </citation>
    <scope>NUCLEOTIDE SEQUENCE [LARGE SCALE GENOMIC DNA]</scope>
    <source>
        <strain evidence="4">DSM 13327</strain>
    </source>
</reference>
<organism evidence="3 4">
    <name type="scientific">Pelosinus propionicus DSM 13327</name>
    <dbReference type="NCBI Taxonomy" id="1123291"/>
    <lineage>
        <taxon>Bacteria</taxon>
        <taxon>Bacillati</taxon>
        <taxon>Bacillota</taxon>
        <taxon>Negativicutes</taxon>
        <taxon>Selenomonadales</taxon>
        <taxon>Sporomusaceae</taxon>
        <taxon>Pelosinus</taxon>
    </lineage>
</organism>
<dbReference type="GO" id="GO:0006163">
    <property type="term" value="P:purine nucleotide metabolic process"/>
    <property type="evidence" value="ECO:0007669"/>
    <property type="project" value="UniProtKB-ARBA"/>
</dbReference>
<dbReference type="Gene3D" id="3.40.50.620">
    <property type="entry name" value="HUPs"/>
    <property type="match status" value="1"/>
</dbReference>
<dbReference type="InterPro" id="IPR014729">
    <property type="entry name" value="Rossmann-like_a/b/a_fold"/>
</dbReference>
<proteinExistence type="predicted"/>
<dbReference type="Pfam" id="PF02540">
    <property type="entry name" value="NAD_synthase"/>
    <property type="match status" value="1"/>
</dbReference>
<dbReference type="PANTHER" id="PTHR43169:SF2">
    <property type="entry name" value="NAD_GMP SYNTHASE DOMAIN-CONTAINING PROTEIN"/>
    <property type="match status" value="1"/>
</dbReference>
<evidence type="ECO:0000313" key="4">
    <source>
        <dbReference type="Proteomes" id="UP000199520"/>
    </source>
</evidence>
<feature type="domain" description="NAD/GMP synthase" evidence="2">
    <location>
        <begin position="17"/>
        <end position="83"/>
    </location>
</feature>
<name>A0A1I4PK78_9FIRM</name>
<dbReference type="RefSeq" id="WP_090943457.1">
    <property type="nucleotide sequence ID" value="NZ_FOTS01000065.1"/>
</dbReference>
<dbReference type="EMBL" id="FOTS01000065">
    <property type="protein sequence ID" value="SFM27976.1"/>
    <property type="molecule type" value="Genomic_DNA"/>
</dbReference>